<feature type="transmembrane region" description="Helical" evidence="10">
    <location>
        <begin position="88"/>
        <end position="109"/>
    </location>
</feature>
<dbReference type="GO" id="GO:0005524">
    <property type="term" value="F:ATP binding"/>
    <property type="evidence" value="ECO:0007669"/>
    <property type="project" value="UniProtKB-KW"/>
</dbReference>
<keyword evidence="12" id="KW-1185">Reference proteome</keyword>
<protein>
    <recommendedName>
        <fullName evidence="10">ADP,ATP carrier protein</fullName>
    </recommendedName>
</protein>
<evidence type="ECO:0000256" key="6">
    <source>
        <dbReference type="ARBA" id="ARBA00022840"/>
    </source>
</evidence>
<accession>A0A1E7QIY4</accession>
<dbReference type="RefSeq" id="WP_070065281.1">
    <property type="nucleotide sequence ID" value="NZ_MJMG01000010.1"/>
</dbReference>
<evidence type="ECO:0000256" key="7">
    <source>
        <dbReference type="ARBA" id="ARBA00022989"/>
    </source>
</evidence>
<dbReference type="NCBIfam" id="TIGR00769">
    <property type="entry name" value="AAA"/>
    <property type="match status" value="1"/>
</dbReference>
<keyword evidence="7 10" id="KW-1133">Transmembrane helix</keyword>
<feature type="transmembrane region" description="Helical" evidence="10">
    <location>
        <begin position="143"/>
        <end position="168"/>
    </location>
</feature>
<dbReference type="PANTHER" id="PTHR31187">
    <property type="match status" value="1"/>
</dbReference>
<evidence type="ECO:0000256" key="8">
    <source>
        <dbReference type="ARBA" id="ARBA00023136"/>
    </source>
</evidence>
<dbReference type="Proteomes" id="UP000175679">
    <property type="component" value="Unassembled WGS sequence"/>
</dbReference>
<sequence length="497" mass="56927">MNWLSEIRKVFWPIEWHENKKFLPMVIMMFCILLNYSTLRSLKDSFVVMLIGEESISFLKLGLVTLAAIIATIAYVKLCNTFKQESVFYIVTWFFIAYFLLFTFILYPYQDLIHPSPEKIDILLEKTAKYPFLKWPIKIAGKWSLATFYVMAELWGSMMLSLLFWQFANQITKTEEAKRFFSMFGMLGNVALPCTGLILGYFLSEGVQVYIKQISTKYLKLTPFTPIMLIISVSCVIIMVMYRLMNKYVLTDPSLYDQAADTGKIKKGKIKLSIIESFKVIFTSKYLGLIALLVLGYGISINLVEIVWKAKLKGLYSTAEDYARYMGKFQAWQGTATILFMILGSNILRKLSWFTSAVITPVMILVTSIIFFTFIFFDNVFAMYFVFEPLVVAATVGTIQNVLSKATKYSLFDATKNMAYIPIDQDTRVRGQAAVEVVGGRFGKSGGSFIQMLFYSFGYNVSRASPYFAVISFVVVILWIYAVKSLNKEYQTRISHT</sequence>
<feature type="transmembrane region" description="Helical" evidence="10">
    <location>
        <begin position="329"/>
        <end position="348"/>
    </location>
</feature>
<dbReference type="InterPro" id="IPR004667">
    <property type="entry name" value="ADP_ATP_car_bac_type"/>
</dbReference>
<feature type="transmembrane region" description="Helical" evidence="10">
    <location>
        <begin position="286"/>
        <end position="308"/>
    </location>
</feature>
<comment type="caution">
    <text evidence="11">The sequence shown here is derived from an EMBL/GenBank/DDBJ whole genome shotgun (WGS) entry which is preliminary data.</text>
</comment>
<dbReference type="GO" id="GO:0005471">
    <property type="term" value="F:ATP:ADP antiporter activity"/>
    <property type="evidence" value="ECO:0007669"/>
    <property type="project" value="InterPro"/>
</dbReference>
<evidence type="ECO:0000256" key="10">
    <source>
        <dbReference type="RuleBase" id="RU363121"/>
    </source>
</evidence>
<evidence type="ECO:0000256" key="5">
    <source>
        <dbReference type="ARBA" id="ARBA00022741"/>
    </source>
</evidence>
<evidence type="ECO:0000313" key="11">
    <source>
        <dbReference type="EMBL" id="OEY86433.1"/>
    </source>
</evidence>
<dbReference type="Pfam" id="PF03219">
    <property type="entry name" value="TLC"/>
    <property type="match status" value="1"/>
</dbReference>
<dbReference type="GO" id="GO:0005886">
    <property type="term" value="C:plasma membrane"/>
    <property type="evidence" value="ECO:0007669"/>
    <property type="project" value="UniProtKB-SubCell"/>
</dbReference>
<dbReference type="AlphaFoldDB" id="A0A1E7QIY4"/>
<evidence type="ECO:0000256" key="1">
    <source>
        <dbReference type="ARBA" id="ARBA00004651"/>
    </source>
</evidence>
<comment type="similarity">
    <text evidence="2 10">Belongs to the ADP/ATP translocase tlc family.</text>
</comment>
<feature type="transmembrane region" description="Helical" evidence="10">
    <location>
        <begin position="58"/>
        <end position="76"/>
    </location>
</feature>
<feature type="transmembrane region" description="Helical" evidence="10">
    <location>
        <begin position="224"/>
        <end position="245"/>
    </location>
</feature>
<evidence type="ECO:0000256" key="3">
    <source>
        <dbReference type="ARBA" id="ARBA00022448"/>
    </source>
</evidence>
<dbReference type="InterPro" id="IPR036259">
    <property type="entry name" value="MFS_trans_sf"/>
</dbReference>
<proteinExistence type="inferred from homology"/>
<comment type="function">
    <text evidence="9 10">Provides the rickettsial cell with host ATP in exchange for rickettsial ADP. This is an obligate exchange system. This energy acquiring activity is an important component of rickettsial parasitism.</text>
</comment>
<dbReference type="EMBL" id="MJMG01000010">
    <property type="protein sequence ID" value="OEY86433.1"/>
    <property type="molecule type" value="Genomic_DNA"/>
</dbReference>
<feature type="transmembrane region" description="Helical" evidence="10">
    <location>
        <begin position="180"/>
        <end position="203"/>
    </location>
</feature>
<keyword evidence="6 10" id="KW-0067">ATP-binding</keyword>
<reference evidence="11 12" key="1">
    <citation type="submission" date="2016-09" db="EMBL/GenBank/DDBJ databases">
        <title>Genomic evidence for plant-parasitic nematodes as the earliest Wolbachia hosts.</title>
        <authorList>
            <person name="Brown A.M."/>
            <person name="Wasala S.K."/>
            <person name="Howe D.K."/>
            <person name="Peetz A.B."/>
            <person name="Zasada I.A."/>
            <person name="Denver D.R."/>
        </authorList>
    </citation>
    <scope>NUCLEOTIDE SEQUENCE [LARGE SCALE GENOMIC DNA]</scope>
    <source>
        <strain evidence="12">wPpe</strain>
    </source>
</reference>
<evidence type="ECO:0000313" key="12">
    <source>
        <dbReference type="Proteomes" id="UP000175679"/>
    </source>
</evidence>
<dbReference type="OrthoDB" id="19786at2"/>
<dbReference type="PANTHER" id="PTHR31187:SF1">
    <property type="entry name" value="ADP,ATP CARRIER PROTEIN 1"/>
    <property type="match status" value="1"/>
</dbReference>
<feature type="transmembrane region" description="Helical" evidence="10">
    <location>
        <begin position="384"/>
        <end position="403"/>
    </location>
</feature>
<organism evidence="11 12">
    <name type="scientific">Wolbachia pipientis</name>
    <dbReference type="NCBI Taxonomy" id="955"/>
    <lineage>
        <taxon>Bacteria</taxon>
        <taxon>Pseudomonadati</taxon>
        <taxon>Pseudomonadota</taxon>
        <taxon>Alphaproteobacteria</taxon>
        <taxon>Rickettsiales</taxon>
        <taxon>Anaplasmataceae</taxon>
        <taxon>Wolbachieae</taxon>
        <taxon>Wolbachia</taxon>
    </lineage>
</organism>
<gene>
    <name evidence="11" type="ORF">BIY23_03900</name>
</gene>
<evidence type="ECO:0000256" key="2">
    <source>
        <dbReference type="ARBA" id="ARBA00007127"/>
    </source>
</evidence>
<comment type="subcellular location">
    <subcellularLocation>
        <location evidence="1">Cell membrane</location>
        <topology evidence="1">Multi-pass membrane protein</topology>
    </subcellularLocation>
    <subcellularLocation>
        <location evidence="10">Membrane</location>
        <topology evidence="10">Multi-pass membrane protein</topology>
    </subcellularLocation>
</comment>
<keyword evidence="3 10" id="KW-0813">Transport</keyword>
<feature type="transmembrane region" description="Helical" evidence="10">
    <location>
        <begin position="464"/>
        <end position="483"/>
    </location>
</feature>
<feature type="transmembrane region" description="Helical" evidence="10">
    <location>
        <begin position="354"/>
        <end position="377"/>
    </location>
</feature>
<name>A0A1E7QIY4_WOLPI</name>
<keyword evidence="5 10" id="KW-0547">Nucleotide-binding</keyword>
<evidence type="ECO:0000256" key="9">
    <source>
        <dbReference type="ARBA" id="ARBA00024792"/>
    </source>
</evidence>
<keyword evidence="8 10" id="KW-0472">Membrane</keyword>
<dbReference type="SUPFAM" id="SSF103473">
    <property type="entry name" value="MFS general substrate transporter"/>
    <property type="match status" value="2"/>
</dbReference>
<keyword evidence="4 10" id="KW-0812">Transmembrane</keyword>
<feature type="transmembrane region" description="Helical" evidence="10">
    <location>
        <begin position="22"/>
        <end position="38"/>
    </location>
</feature>
<evidence type="ECO:0000256" key="4">
    <source>
        <dbReference type="ARBA" id="ARBA00022692"/>
    </source>
</evidence>